<reference evidence="6" key="1">
    <citation type="submission" date="2010-08" db="EMBL/GenBank/DDBJ databases">
        <authorList>
            <consortium name="Caenorhabditis japonica Sequencing Consortium"/>
            <person name="Wilson R.K."/>
        </authorList>
    </citation>
    <scope>NUCLEOTIDE SEQUENCE [LARGE SCALE GENOMIC DNA]</scope>
    <source>
        <strain evidence="6">DF5081</strain>
    </source>
</reference>
<dbReference type="EnsemblMetazoa" id="CJA41616a.1">
    <property type="protein sequence ID" value="CJA41616a.1"/>
    <property type="gene ID" value="WBGene00217464"/>
</dbReference>
<evidence type="ECO:0000256" key="2">
    <source>
        <dbReference type="ARBA" id="ARBA00022679"/>
    </source>
</evidence>
<dbReference type="SUPFAM" id="SSF53901">
    <property type="entry name" value="Thiolase-like"/>
    <property type="match status" value="1"/>
</dbReference>
<dbReference type="GO" id="GO:0005739">
    <property type="term" value="C:mitochondrion"/>
    <property type="evidence" value="ECO:0007669"/>
    <property type="project" value="TreeGrafter"/>
</dbReference>
<dbReference type="Pfam" id="PF00108">
    <property type="entry name" value="Thiolase_N"/>
    <property type="match status" value="1"/>
</dbReference>
<feature type="domain" description="Thiolase N-terminal" evidence="4">
    <location>
        <begin position="6"/>
        <end position="145"/>
    </location>
</feature>
<evidence type="ECO:0000313" key="5">
    <source>
        <dbReference type="EnsemblMetazoa" id="CJA41616a.1"/>
    </source>
</evidence>
<accession>A0A8R1IYM1</accession>
<keyword evidence="3" id="KW-0012">Acyltransferase</keyword>
<dbReference type="Proteomes" id="UP000005237">
    <property type="component" value="Unassembled WGS sequence"/>
</dbReference>
<dbReference type="InterPro" id="IPR016039">
    <property type="entry name" value="Thiolase-like"/>
</dbReference>
<comment type="similarity">
    <text evidence="1">Belongs to the thiolase-like superfamily. Thiolase family.</text>
</comment>
<sequence length="145" mass="15583">MLFHKRIFNFTGIPPSQIEETIGGCVLSAGLGQNVTRQIALSAGLPVATQAVTINKVCSSSMKALVLAACEIKAGYYDTILVVGTENMSQVPFYLPRGEIPYGGIKTVDGLVKDGLEDIREKTPMGVCAEKTVRDYGISREEQDA</sequence>
<evidence type="ECO:0000256" key="3">
    <source>
        <dbReference type="ARBA" id="ARBA00023315"/>
    </source>
</evidence>
<name>A0A8R1IYM1_CAEJA</name>
<dbReference type="Gene3D" id="3.40.47.10">
    <property type="match status" value="1"/>
</dbReference>
<proteinExistence type="inferred from homology"/>
<protein>
    <submittedName>
        <fullName evidence="5">Thiolase_N domain-containing protein</fullName>
    </submittedName>
</protein>
<dbReference type="InterPro" id="IPR020616">
    <property type="entry name" value="Thiolase_N"/>
</dbReference>
<organism evidence="5 6">
    <name type="scientific">Caenorhabditis japonica</name>
    <dbReference type="NCBI Taxonomy" id="281687"/>
    <lineage>
        <taxon>Eukaryota</taxon>
        <taxon>Metazoa</taxon>
        <taxon>Ecdysozoa</taxon>
        <taxon>Nematoda</taxon>
        <taxon>Chromadorea</taxon>
        <taxon>Rhabditida</taxon>
        <taxon>Rhabditina</taxon>
        <taxon>Rhabditomorpha</taxon>
        <taxon>Rhabditoidea</taxon>
        <taxon>Rhabditidae</taxon>
        <taxon>Peloderinae</taxon>
        <taxon>Caenorhabditis</taxon>
    </lineage>
</organism>
<dbReference type="InterPro" id="IPR020615">
    <property type="entry name" value="Thiolase_acyl_enz_int_AS"/>
</dbReference>
<reference evidence="5" key="2">
    <citation type="submission" date="2022-06" db="UniProtKB">
        <authorList>
            <consortium name="EnsemblMetazoa"/>
        </authorList>
    </citation>
    <scope>IDENTIFICATION</scope>
    <source>
        <strain evidence="5">DF5081</strain>
    </source>
</reference>
<dbReference type="PANTHER" id="PTHR18919">
    <property type="entry name" value="ACETYL-COA C-ACYLTRANSFERASE"/>
    <property type="match status" value="1"/>
</dbReference>
<dbReference type="PROSITE" id="PS00098">
    <property type="entry name" value="THIOLASE_1"/>
    <property type="match status" value="1"/>
</dbReference>
<evidence type="ECO:0000313" key="6">
    <source>
        <dbReference type="Proteomes" id="UP000005237"/>
    </source>
</evidence>
<dbReference type="GO" id="GO:0003985">
    <property type="term" value="F:acetyl-CoA C-acetyltransferase activity"/>
    <property type="evidence" value="ECO:0007669"/>
    <property type="project" value="TreeGrafter"/>
</dbReference>
<evidence type="ECO:0000256" key="1">
    <source>
        <dbReference type="ARBA" id="ARBA00010982"/>
    </source>
</evidence>
<dbReference type="PANTHER" id="PTHR18919:SF133">
    <property type="entry name" value="ACETYL-COA C-ACETYLTRANSFERASE"/>
    <property type="match status" value="1"/>
</dbReference>
<dbReference type="GO" id="GO:0006635">
    <property type="term" value="P:fatty acid beta-oxidation"/>
    <property type="evidence" value="ECO:0007669"/>
    <property type="project" value="TreeGrafter"/>
</dbReference>
<keyword evidence="6" id="KW-1185">Reference proteome</keyword>
<evidence type="ECO:0000259" key="4">
    <source>
        <dbReference type="Pfam" id="PF00108"/>
    </source>
</evidence>
<keyword evidence="2" id="KW-0808">Transferase</keyword>